<dbReference type="PANTHER" id="PTHR38781:SF1">
    <property type="entry name" value="ANTITOXIN DINJ-RELATED"/>
    <property type="match status" value="1"/>
</dbReference>
<comment type="similarity">
    <text evidence="1">Belongs to the RelB/DinJ antitoxin family.</text>
</comment>
<dbReference type="PATRIC" id="fig|1702221.3.peg.2460"/>
<dbReference type="STRING" id="1702221.AALO17_25300"/>
<gene>
    <name evidence="3" type="ORF">AALO17_25300</name>
</gene>
<name>A0A140DYD7_9FIRM</name>
<evidence type="ECO:0000256" key="1">
    <source>
        <dbReference type="ARBA" id="ARBA00010562"/>
    </source>
</evidence>
<dbReference type="GO" id="GO:0006355">
    <property type="term" value="P:regulation of DNA-templated transcription"/>
    <property type="evidence" value="ECO:0007669"/>
    <property type="project" value="InterPro"/>
</dbReference>
<dbReference type="PANTHER" id="PTHR38781">
    <property type="entry name" value="ANTITOXIN DINJ-RELATED"/>
    <property type="match status" value="1"/>
</dbReference>
<keyword evidence="4" id="KW-1185">Reference proteome</keyword>
<evidence type="ECO:0000313" key="3">
    <source>
        <dbReference type="EMBL" id="AMK55664.1"/>
    </source>
</evidence>
<evidence type="ECO:0000256" key="2">
    <source>
        <dbReference type="ARBA" id="ARBA00022649"/>
    </source>
</evidence>
<dbReference type="GO" id="GO:0006351">
    <property type="term" value="P:DNA-templated transcription"/>
    <property type="evidence" value="ECO:0007669"/>
    <property type="project" value="TreeGrafter"/>
</dbReference>
<organism evidence="3 4">
    <name type="scientific">Faecalibaculum rodentium</name>
    <dbReference type="NCBI Taxonomy" id="1702221"/>
    <lineage>
        <taxon>Bacteria</taxon>
        <taxon>Bacillati</taxon>
        <taxon>Bacillota</taxon>
        <taxon>Erysipelotrichia</taxon>
        <taxon>Erysipelotrichales</taxon>
        <taxon>Erysipelotrichaceae</taxon>
        <taxon>Faecalibaculum</taxon>
    </lineage>
</organism>
<sequence length="89" mass="10065">MMQTVNVNFRMDPSLKKSMESTCQELGMSMTTAFTIFAKKVTREKRIPFDVSVDPFYSDKNIRYLADIASDVAAGRAHLSEHTLIDADE</sequence>
<protein>
    <submittedName>
        <fullName evidence="3">RelB/DinJ family addiction module antitoxin</fullName>
    </submittedName>
</protein>
<dbReference type="Proteomes" id="UP000069771">
    <property type="component" value="Chromosome"/>
</dbReference>
<proteinExistence type="inferred from homology"/>
<dbReference type="NCBIfam" id="TIGR02384">
    <property type="entry name" value="RelB_DinJ"/>
    <property type="match status" value="1"/>
</dbReference>
<dbReference type="EMBL" id="CP011391">
    <property type="protein sequence ID" value="AMK55664.1"/>
    <property type="molecule type" value="Genomic_DNA"/>
</dbReference>
<evidence type="ECO:0000313" key="4">
    <source>
        <dbReference type="Proteomes" id="UP000069771"/>
    </source>
</evidence>
<dbReference type="RefSeq" id="WP_067559583.1">
    <property type="nucleotide sequence ID" value="NZ_CAJTBG010000047.1"/>
</dbReference>
<dbReference type="GeneID" id="78479033"/>
<dbReference type="Pfam" id="PF04221">
    <property type="entry name" value="RelB"/>
    <property type="match status" value="1"/>
</dbReference>
<dbReference type="InterPro" id="IPR007337">
    <property type="entry name" value="RelB/DinJ"/>
</dbReference>
<keyword evidence="2" id="KW-1277">Toxin-antitoxin system</keyword>
<dbReference type="InterPro" id="IPR013321">
    <property type="entry name" value="Arc_rbn_hlx_hlx"/>
</dbReference>
<reference evidence="3 4" key="1">
    <citation type="journal article" date="2016" name="Gut Pathog.">
        <title>Whole genome sequencing of "Faecalibaculum rodentium" ALO17, isolated from C57BL/6J laboratory mouse feces.</title>
        <authorList>
            <person name="Lim S."/>
            <person name="Chang D.H."/>
            <person name="Ahn S."/>
            <person name="Kim B.C."/>
        </authorList>
    </citation>
    <scope>NUCLEOTIDE SEQUENCE [LARGE SCALE GENOMIC DNA]</scope>
    <source>
        <strain evidence="3 4">Alo17</strain>
    </source>
</reference>
<accession>A0A140DYD7</accession>
<dbReference type="AlphaFoldDB" id="A0A140DYD7"/>
<dbReference type="KEGG" id="fro:AALO17_25300"/>
<dbReference type="OrthoDB" id="9804867at2"/>
<dbReference type="Gene3D" id="1.10.1220.10">
    <property type="entry name" value="Met repressor-like"/>
    <property type="match status" value="1"/>
</dbReference>